<dbReference type="OrthoDB" id="8068875at2759"/>
<dbReference type="STRING" id="74557.A0A1V9ZDB4"/>
<dbReference type="InterPro" id="IPR035983">
    <property type="entry name" value="Hect_E3_ubiquitin_ligase"/>
</dbReference>
<dbReference type="Proteomes" id="UP000243217">
    <property type="component" value="Unassembled WGS sequence"/>
</dbReference>
<dbReference type="GO" id="GO:0006511">
    <property type="term" value="P:ubiquitin-dependent protein catabolic process"/>
    <property type="evidence" value="ECO:0007669"/>
    <property type="project" value="TreeGrafter"/>
</dbReference>
<evidence type="ECO:0000313" key="11">
    <source>
        <dbReference type="Proteomes" id="UP000243217"/>
    </source>
</evidence>
<keyword evidence="4" id="KW-0808">Transferase</keyword>
<keyword evidence="11" id="KW-1185">Reference proteome</keyword>
<feature type="active site" description="Glycyl thioester intermediate" evidence="6">
    <location>
        <position position="924"/>
    </location>
</feature>
<evidence type="ECO:0000313" key="10">
    <source>
        <dbReference type="EMBL" id="OQR95979.1"/>
    </source>
</evidence>
<dbReference type="SMART" id="SM00060">
    <property type="entry name" value="FN3"/>
    <property type="match status" value="2"/>
</dbReference>
<feature type="domain" description="Fibronectin type-III" evidence="9">
    <location>
        <begin position="427"/>
        <end position="525"/>
    </location>
</feature>
<dbReference type="SUPFAM" id="SSF48317">
    <property type="entry name" value="Acid phosphatase/Vanadium-dependent haloperoxidase"/>
    <property type="match status" value="1"/>
</dbReference>
<dbReference type="Gene3D" id="3.30.2410.10">
    <property type="entry name" value="Hect, E3 ligase catalytic domain"/>
    <property type="match status" value="1"/>
</dbReference>
<dbReference type="Gene3D" id="3.30.2160.10">
    <property type="entry name" value="Hect, E3 ligase catalytic domain"/>
    <property type="match status" value="1"/>
</dbReference>
<dbReference type="SUPFAM" id="SSF49265">
    <property type="entry name" value="Fibronectin type III"/>
    <property type="match status" value="1"/>
</dbReference>
<dbReference type="Gene3D" id="1.20.144.10">
    <property type="entry name" value="Phosphatidic acid phosphatase type 2/haloperoxidase"/>
    <property type="match status" value="1"/>
</dbReference>
<feature type="transmembrane region" description="Helical" evidence="7">
    <location>
        <begin position="36"/>
        <end position="59"/>
    </location>
</feature>
<dbReference type="PROSITE" id="PS50853">
    <property type="entry name" value="FN3"/>
    <property type="match status" value="2"/>
</dbReference>
<comment type="pathway">
    <text evidence="2">Protein modification; protein ubiquitination.</text>
</comment>
<evidence type="ECO:0000256" key="3">
    <source>
        <dbReference type="ARBA" id="ARBA00012485"/>
    </source>
</evidence>
<proteinExistence type="predicted"/>
<comment type="catalytic activity">
    <reaction evidence="1">
        <text>S-ubiquitinyl-[E2 ubiquitin-conjugating enzyme]-L-cysteine + [acceptor protein]-L-lysine = [E2 ubiquitin-conjugating enzyme]-L-cysteine + N(6)-ubiquitinyl-[acceptor protein]-L-lysine.</text>
        <dbReference type="EC" id="2.3.2.26"/>
    </reaction>
</comment>
<dbReference type="PANTHER" id="PTHR11254:SF67">
    <property type="entry name" value="E3 UBIQUITIN-PROTEIN LIGASE HUWE1"/>
    <property type="match status" value="1"/>
</dbReference>
<keyword evidence="7" id="KW-1133">Transmembrane helix</keyword>
<feature type="transmembrane region" description="Helical" evidence="7">
    <location>
        <begin position="71"/>
        <end position="95"/>
    </location>
</feature>
<dbReference type="Pfam" id="PF01569">
    <property type="entry name" value="PAP2"/>
    <property type="match status" value="1"/>
</dbReference>
<keyword evidence="10" id="KW-0436">Ligase</keyword>
<comment type="caution">
    <text evidence="10">The sequence shown here is derived from an EMBL/GenBank/DDBJ whole genome shotgun (WGS) entry which is preliminary data.</text>
</comment>
<dbReference type="AlphaFoldDB" id="A0A1V9ZDB4"/>
<evidence type="ECO:0000256" key="7">
    <source>
        <dbReference type="SAM" id="Phobius"/>
    </source>
</evidence>
<dbReference type="InterPro" id="IPR013783">
    <property type="entry name" value="Ig-like_fold"/>
</dbReference>
<reference evidence="10 11" key="1">
    <citation type="journal article" date="2014" name="Genome Biol. Evol.">
        <title>The secreted proteins of Achlya hypogyna and Thraustotheca clavata identify the ancestral oomycete secretome and reveal gene acquisitions by horizontal gene transfer.</title>
        <authorList>
            <person name="Misner I."/>
            <person name="Blouin N."/>
            <person name="Leonard G."/>
            <person name="Richards T.A."/>
            <person name="Lane C.E."/>
        </authorList>
    </citation>
    <scope>NUCLEOTIDE SEQUENCE [LARGE SCALE GENOMIC DNA]</scope>
    <source>
        <strain evidence="10 11">ATCC 34112</strain>
    </source>
</reference>
<evidence type="ECO:0000256" key="4">
    <source>
        <dbReference type="ARBA" id="ARBA00022679"/>
    </source>
</evidence>
<dbReference type="SMART" id="SM00119">
    <property type="entry name" value="HECTc"/>
    <property type="match status" value="1"/>
</dbReference>
<evidence type="ECO:0000256" key="5">
    <source>
        <dbReference type="ARBA" id="ARBA00022786"/>
    </source>
</evidence>
<feature type="domain" description="HECT" evidence="8">
    <location>
        <begin position="635"/>
        <end position="956"/>
    </location>
</feature>
<dbReference type="EC" id="2.3.2.26" evidence="3"/>
<dbReference type="GO" id="GO:0005737">
    <property type="term" value="C:cytoplasm"/>
    <property type="evidence" value="ECO:0007669"/>
    <property type="project" value="TreeGrafter"/>
</dbReference>
<dbReference type="PANTHER" id="PTHR11254">
    <property type="entry name" value="HECT DOMAIN UBIQUITIN-PROTEIN LIGASE"/>
    <property type="match status" value="1"/>
</dbReference>
<feature type="domain" description="Fibronectin type-III" evidence="9">
    <location>
        <begin position="330"/>
        <end position="426"/>
    </location>
</feature>
<dbReference type="CDD" id="cd00078">
    <property type="entry name" value="HECTc"/>
    <property type="match status" value="1"/>
</dbReference>
<dbReference type="Gene3D" id="2.60.40.10">
    <property type="entry name" value="Immunoglobulins"/>
    <property type="match status" value="2"/>
</dbReference>
<evidence type="ECO:0000259" key="9">
    <source>
        <dbReference type="PROSITE" id="PS50853"/>
    </source>
</evidence>
<dbReference type="InterPro" id="IPR050409">
    <property type="entry name" value="E3_ubiq-protein_ligase"/>
</dbReference>
<keyword evidence="7" id="KW-0472">Membrane</keyword>
<dbReference type="InterPro" id="IPR000326">
    <property type="entry name" value="PAP2/HPO"/>
</dbReference>
<gene>
    <name evidence="10" type="ORF">THRCLA_07418</name>
</gene>
<dbReference type="EMBL" id="JNBS01001995">
    <property type="protein sequence ID" value="OQR95979.1"/>
    <property type="molecule type" value="Genomic_DNA"/>
</dbReference>
<accession>A0A1V9ZDB4</accession>
<dbReference type="InterPro" id="IPR003961">
    <property type="entry name" value="FN3_dom"/>
</dbReference>
<keyword evidence="5 6" id="KW-0833">Ubl conjugation pathway</keyword>
<dbReference type="PROSITE" id="PS50237">
    <property type="entry name" value="HECT"/>
    <property type="match status" value="1"/>
</dbReference>
<evidence type="ECO:0000259" key="8">
    <source>
        <dbReference type="PROSITE" id="PS50237"/>
    </source>
</evidence>
<dbReference type="Gene3D" id="3.90.1750.10">
    <property type="entry name" value="Hect, E3 ligase catalytic domains"/>
    <property type="match status" value="1"/>
</dbReference>
<protein>
    <recommendedName>
        <fullName evidence="3">HECT-type E3 ubiquitin transferase</fullName>
        <ecNumber evidence="3">2.3.2.26</ecNumber>
    </recommendedName>
</protein>
<dbReference type="GO" id="GO:0000209">
    <property type="term" value="P:protein polyubiquitination"/>
    <property type="evidence" value="ECO:0007669"/>
    <property type="project" value="TreeGrafter"/>
</dbReference>
<dbReference type="GO" id="GO:0016874">
    <property type="term" value="F:ligase activity"/>
    <property type="evidence" value="ECO:0007669"/>
    <property type="project" value="UniProtKB-KW"/>
</dbReference>
<dbReference type="CDD" id="cd00063">
    <property type="entry name" value="FN3"/>
    <property type="match status" value="2"/>
</dbReference>
<dbReference type="Pfam" id="PF00632">
    <property type="entry name" value="HECT"/>
    <property type="match status" value="1"/>
</dbReference>
<dbReference type="GO" id="GO:0061630">
    <property type="term" value="F:ubiquitin protein ligase activity"/>
    <property type="evidence" value="ECO:0007669"/>
    <property type="project" value="UniProtKB-EC"/>
</dbReference>
<dbReference type="Gene3D" id="2.20.70.10">
    <property type="match status" value="1"/>
</dbReference>
<dbReference type="InterPro" id="IPR036116">
    <property type="entry name" value="FN3_sf"/>
</dbReference>
<evidence type="ECO:0000256" key="1">
    <source>
        <dbReference type="ARBA" id="ARBA00000885"/>
    </source>
</evidence>
<dbReference type="SUPFAM" id="SSF56204">
    <property type="entry name" value="Hect, E3 ligase catalytic domain"/>
    <property type="match status" value="1"/>
</dbReference>
<name>A0A1V9ZDB4_9STRA</name>
<dbReference type="InterPro" id="IPR000569">
    <property type="entry name" value="HECT_dom"/>
</dbReference>
<evidence type="ECO:0000256" key="2">
    <source>
        <dbReference type="ARBA" id="ARBA00004906"/>
    </source>
</evidence>
<evidence type="ECO:0000256" key="6">
    <source>
        <dbReference type="PROSITE-ProRule" id="PRU00104"/>
    </source>
</evidence>
<keyword evidence="7" id="KW-0812">Transmembrane</keyword>
<sequence length="956" mass="108176">MTAWINQFNDGPDMAIVTFFYTNCGGTMMTKVLWEIATFTGDGVFFFAAIPVIIGIGWAMNALPVLSTDQMYLVVYLGLTVVLDFVLNLLIKGLFRRDRPLYHKHDMRFPGPDKYSFPSGHATRVGCLFAWIVEMVKYEPKLLAVGLSLLPYFENFDVVSNSQMILSTGMFWVVMNCVGRLALGRHFASDVSKVAAGHGKLTSEESAFDLDAEEERIKALQEKHKLVVQYIVENVFPFAPVSVKMQRLVRPEAQTTEENKSKKQTYLWITVDEMTLKKQNVSINMTFKYPVAVAIDNDGNAFVTDQSASQRKLKAAEIVALANATCPPPAPHAPTLISATIKNLTVAWSEVNGSIMDRFEVQYQLIQKSTSVLKAWSLLPIDILARNGTLDGLTSNVSYLFRARCRNPAGWSEYGPVGGPFTTLAGAPEKPHAIYPAVISDCYINMIWPPVDDHGSRITAYTLEMRKIPDVGKEEDYKVVYCGLDCEYLCSGLEPKTVYGFRLKAKNIVGDTAWLESRVIRTSLFARPEVQELPTGTSSGSERWVECWDPKEEKVFYFNKFTCQRTFDEPSEVAEMRKKKGDNMEESPELIFRKKRFHFHRELRNGVPPQTSPFDVSVNRATVFQDTVSRMTKATKKELWSKPRITFNDEGGIDSGGLTKDWYLEVSKAAIHDSHGLFRSLDKEYFEINPEADSPEHLKLFRFLGKFIAKAIFDRHVLALPIAPIIFKHIVGNPITDADLTKMDPQFAKSMEWILEHDVTDVIYETFSIERADKTIIDLKENGRDIDVSEVNKLEYVQLMKQWRTEYAVRSQLDAVLTGLHTLIPPSGLHSFTWDELQLLVNGNPVIDVDQIRASAIFQGGYDANAQVVLWLWQALRSWDNNTRQLFLKFTTGSTTIPLDGFEPPFTITKSDLDPMALPRSHTCFNQLVLPEFAKYEHLVDKVVFAVQNTQGFELS</sequence>
<organism evidence="10 11">
    <name type="scientific">Thraustotheca clavata</name>
    <dbReference type="NCBI Taxonomy" id="74557"/>
    <lineage>
        <taxon>Eukaryota</taxon>
        <taxon>Sar</taxon>
        <taxon>Stramenopiles</taxon>
        <taxon>Oomycota</taxon>
        <taxon>Saprolegniomycetes</taxon>
        <taxon>Saprolegniales</taxon>
        <taxon>Achlyaceae</taxon>
        <taxon>Thraustotheca</taxon>
    </lineage>
</organism>
<dbReference type="InterPro" id="IPR036938">
    <property type="entry name" value="PAP2/HPO_sf"/>
</dbReference>